<dbReference type="EMBL" id="BAABGX010000002">
    <property type="protein sequence ID" value="GAA4305340.1"/>
    <property type="molecule type" value="Genomic_DNA"/>
</dbReference>
<gene>
    <name evidence="2" type="ORF">GCM10023183_19450</name>
</gene>
<name>A0ABP8FJL8_9BACT</name>
<evidence type="ECO:0000313" key="3">
    <source>
        <dbReference type="Proteomes" id="UP001501844"/>
    </source>
</evidence>
<dbReference type="InterPro" id="IPR038732">
    <property type="entry name" value="HpyO/CreE_NAD-binding"/>
</dbReference>
<dbReference type="Proteomes" id="UP001501844">
    <property type="component" value="Unassembled WGS sequence"/>
</dbReference>
<evidence type="ECO:0000313" key="2">
    <source>
        <dbReference type="EMBL" id="GAA4305340.1"/>
    </source>
</evidence>
<dbReference type="Gene3D" id="3.50.50.60">
    <property type="entry name" value="FAD/NAD(P)-binding domain"/>
    <property type="match status" value="1"/>
</dbReference>
<dbReference type="PANTHER" id="PTHR40254:SF1">
    <property type="entry name" value="BLR0577 PROTEIN"/>
    <property type="match status" value="1"/>
</dbReference>
<dbReference type="InterPro" id="IPR052189">
    <property type="entry name" value="L-asp_N-monooxygenase_NS-form"/>
</dbReference>
<sequence length="481" mass="53089">MHRKTIAIIGGGFCGTMVAVHLLRQTQQPVEVFLINKGYPKGKGVAYSASSEKYLLNVHAGRMSAFPDQPAHFVEWLKTQPAFEASSLEEIGHTFVPRQLYGQYLEAILQETIATHSQVFTEIHDRAIAISSTKNLLQETYQLTLQSGSQVEAEQVVLALGNFKPANLRCLLAKEAESLAPSLYVSDPWQPDTLKGLAPSSTVVLLGTGLTTIDALLGLQEQNFTGKVYAVSSNGYLPRPYLSGKANVDFGDRIAQANSLLEMVRIFNQELKANSGQGWEEMINGIRPHTHALWQKLTLHEQRKFVARLGSLWSVVRHRLPPQVHTATQEMQQAGQLHIVAGRVQSMVPGPDKVEVTIQPRQVLPAATILADRILNCTGPQLRYEAVPDALVQSLLRQELAVPHPLHMGLQVDALGSVLRPDGSHSQSLFTLGSSRRGNLWESNAIAELREQAFQLARHLSQPFFGYFLENRPKTQPTASA</sequence>
<proteinExistence type="predicted"/>
<feature type="domain" description="FAD-dependent urate hydroxylase HpyO/Asp monooxygenase CreE-like FAD/NAD(P)-binding" evidence="1">
    <location>
        <begin position="7"/>
        <end position="162"/>
    </location>
</feature>
<dbReference type="Pfam" id="PF13454">
    <property type="entry name" value="NAD_binding_9"/>
    <property type="match status" value="1"/>
</dbReference>
<organism evidence="2 3">
    <name type="scientific">Nibribacter koreensis</name>
    <dbReference type="NCBI Taxonomy" id="1084519"/>
    <lineage>
        <taxon>Bacteria</taxon>
        <taxon>Pseudomonadati</taxon>
        <taxon>Bacteroidota</taxon>
        <taxon>Cytophagia</taxon>
        <taxon>Cytophagales</taxon>
        <taxon>Hymenobacteraceae</taxon>
        <taxon>Nibribacter</taxon>
    </lineage>
</organism>
<keyword evidence="3" id="KW-1185">Reference proteome</keyword>
<dbReference type="InterPro" id="IPR036188">
    <property type="entry name" value="FAD/NAD-bd_sf"/>
</dbReference>
<dbReference type="SUPFAM" id="SSF51905">
    <property type="entry name" value="FAD/NAD(P)-binding domain"/>
    <property type="match status" value="1"/>
</dbReference>
<evidence type="ECO:0000259" key="1">
    <source>
        <dbReference type="Pfam" id="PF13454"/>
    </source>
</evidence>
<dbReference type="RefSeq" id="WP_345165191.1">
    <property type="nucleotide sequence ID" value="NZ_BAABGX010000002.1"/>
</dbReference>
<dbReference type="PANTHER" id="PTHR40254">
    <property type="entry name" value="BLR0577 PROTEIN"/>
    <property type="match status" value="1"/>
</dbReference>
<comment type="caution">
    <text evidence="2">The sequence shown here is derived from an EMBL/GenBank/DDBJ whole genome shotgun (WGS) entry which is preliminary data.</text>
</comment>
<reference evidence="3" key="1">
    <citation type="journal article" date="2019" name="Int. J. Syst. Evol. Microbiol.">
        <title>The Global Catalogue of Microorganisms (GCM) 10K type strain sequencing project: providing services to taxonomists for standard genome sequencing and annotation.</title>
        <authorList>
            <consortium name="The Broad Institute Genomics Platform"/>
            <consortium name="The Broad Institute Genome Sequencing Center for Infectious Disease"/>
            <person name="Wu L."/>
            <person name="Ma J."/>
        </authorList>
    </citation>
    <scope>NUCLEOTIDE SEQUENCE [LARGE SCALE GENOMIC DNA]</scope>
    <source>
        <strain evidence="3">JCM 17917</strain>
    </source>
</reference>
<accession>A0ABP8FJL8</accession>
<protein>
    <submittedName>
        <fullName evidence="2">FAD/NAD(P)-binding protein</fullName>
    </submittedName>
</protein>